<gene>
    <name evidence="3" type="ORF">AMYX_16160</name>
</gene>
<keyword evidence="4" id="KW-1185">Reference proteome</keyword>
<dbReference type="AlphaFoldDB" id="A0A7I9VKH1"/>
<keyword evidence="2" id="KW-0732">Signal</keyword>
<reference evidence="4" key="1">
    <citation type="journal article" date="2020" name="Appl. Environ. Microbiol.">
        <title>Diazotrophic Anaeromyxobacter Isolates from Soils.</title>
        <authorList>
            <person name="Masuda Y."/>
            <person name="Yamanaka H."/>
            <person name="Xu Z.X."/>
            <person name="Shiratori Y."/>
            <person name="Aono T."/>
            <person name="Amachi S."/>
            <person name="Senoo K."/>
            <person name="Itoh H."/>
        </authorList>
    </citation>
    <scope>NUCLEOTIDE SEQUENCE [LARGE SCALE GENOMIC DNA]</scope>
    <source>
        <strain evidence="4">R267</strain>
    </source>
</reference>
<organism evidence="3 4">
    <name type="scientific">Anaeromyxobacter diazotrophicus</name>
    <dbReference type="NCBI Taxonomy" id="2590199"/>
    <lineage>
        <taxon>Bacteria</taxon>
        <taxon>Pseudomonadati</taxon>
        <taxon>Myxococcota</taxon>
        <taxon>Myxococcia</taxon>
        <taxon>Myxococcales</taxon>
        <taxon>Cystobacterineae</taxon>
        <taxon>Anaeromyxobacteraceae</taxon>
        <taxon>Anaeromyxobacter</taxon>
    </lineage>
</organism>
<sequence>MRRVVQDVVRVLALAALCARPALASEAAPAPAARPPPEKPGQFQAEPPPFTPGIFPCTQCHTTPGDRTRRELGFHDDIHFEHDAEHRWCLDCHSNENRDVLHLSNGDPVPFTESYRLCGQCHGDKYRDWRVGVHGKRVGQWNGQKTYFLCVNCHNPHSPRFKPLTPEPRPARPEEMRR</sequence>
<protein>
    <recommendedName>
        <fullName evidence="5">Cytochrome c7-like domain-containing protein</fullName>
    </recommendedName>
</protein>
<evidence type="ECO:0000256" key="2">
    <source>
        <dbReference type="SAM" id="SignalP"/>
    </source>
</evidence>
<dbReference type="Gene3D" id="3.90.10.10">
    <property type="entry name" value="Cytochrome C3"/>
    <property type="match status" value="1"/>
</dbReference>
<dbReference type="EMBL" id="BJTG01000003">
    <property type="protein sequence ID" value="GEJ56875.1"/>
    <property type="molecule type" value="Genomic_DNA"/>
</dbReference>
<comment type="caution">
    <text evidence="3">The sequence shown here is derived from an EMBL/GenBank/DDBJ whole genome shotgun (WGS) entry which is preliminary data.</text>
</comment>
<evidence type="ECO:0000313" key="3">
    <source>
        <dbReference type="EMBL" id="GEJ56875.1"/>
    </source>
</evidence>
<dbReference type="Proteomes" id="UP000503640">
    <property type="component" value="Unassembled WGS sequence"/>
</dbReference>
<dbReference type="SUPFAM" id="SSF48695">
    <property type="entry name" value="Multiheme cytochromes"/>
    <property type="match status" value="1"/>
</dbReference>
<feature type="signal peptide" evidence="2">
    <location>
        <begin position="1"/>
        <end position="24"/>
    </location>
</feature>
<feature type="region of interest" description="Disordered" evidence="1">
    <location>
        <begin position="28"/>
        <end position="48"/>
    </location>
</feature>
<evidence type="ECO:0000313" key="4">
    <source>
        <dbReference type="Proteomes" id="UP000503640"/>
    </source>
</evidence>
<evidence type="ECO:0000256" key="1">
    <source>
        <dbReference type="SAM" id="MobiDB-lite"/>
    </source>
</evidence>
<feature type="chain" id="PRO_5029734535" description="Cytochrome c7-like domain-containing protein" evidence="2">
    <location>
        <begin position="25"/>
        <end position="178"/>
    </location>
</feature>
<name>A0A7I9VKH1_9BACT</name>
<dbReference type="InterPro" id="IPR036280">
    <property type="entry name" value="Multihaem_cyt_sf"/>
</dbReference>
<accession>A0A7I9VKH1</accession>
<proteinExistence type="predicted"/>
<dbReference type="RefSeq" id="WP_235969520.1">
    <property type="nucleotide sequence ID" value="NZ_BJTG01000003.1"/>
</dbReference>
<evidence type="ECO:0008006" key="5">
    <source>
        <dbReference type="Google" id="ProtNLM"/>
    </source>
</evidence>